<keyword evidence="2" id="KW-1185">Reference proteome</keyword>
<feature type="domain" description="DUF7778" evidence="1">
    <location>
        <begin position="65"/>
        <end position="173"/>
    </location>
</feature>
<name>A0A914DQD2_9BILA</name>
<reference evidence="3" key="1">
    <citation type="submission" date="2022-11" db="UniProtKB">
        <authorList>
            <consortium name="WormBaseParasite"/>
        </authorList>
    </citation>
    <scope>IDENTIFICATION</scope>
</reference>
<evidence type="ECO:0000313" key="2">
    <source>
        <dbReference type="Proteomes" id="UP000887540"/>
    </source>
</evidence>
<evidence type="ECO:0000259" key="1">
    <source>
        <dbReference type="Pfam" id="PF24998"/>
    </source>
</evidence>
<protein>
    <submittedName>
        <fullName evidence="3">PH domain-containing protein</fullName>
    </submittedName>
</protein>
<organism evidence="2 3">
    <name type="scientific">Acrobeloides nanus</name>
    <dbReference type="NCBI Taxonomy" id="290746"/>
    <lineage>
        <taxon>Eukaryota</taxon>
        <taxon>Metazoa</taxon>
        <taxon>Ecdysozoa</taxon>
        <taxon>Nematoda</taxon>
        <taxon>Chromadorea</taxon>
        <taxon>Rhabditida</taxon>
        <taxon>Tylenchina</taxon>
        <taxon>Cephalobomorpha</taxon>
        <taxon>Cephaloboidea</taxon>
        <taxon>Cephalobidae</taxon>
        <taxon>Acrobeloides</taxon>
    </lineage>
</organism>
<dbReference type="InterPro" id="IPR056680">
    <property type="entry name" value="DUF7778"/>
</dbReference>
<dbReference type="WBParaSite" id="ACRNAN_scaffold33.g23594.t1">
    <property type="protein sequence ID" value="ACRNAN_scaffold33.g23594.t1"/>
    <property type="gene ID" value="ACRNAN_scaffold33.g23594"/>
</dbReference>
<dbReference type="Pfam" id="PF24998">
    <property type="entry name" value="DUF7778"/>
    <property type="match status" value="1"/>
</dbReference>
<dbReference type="Proteomes" id="UP000887540">
    <property type="component" value="Unplaced"/>
</dbReference>
<sequence length="406" mass="45718">MAPTNNSQLKKESVVLELISNKQLSEFEKSNDLLFSGKIAMKREGGFKKLYNLPAPSLLDRLAAQYATMLDVLSVRIKHTGWLCNRDSGWNKNLCILFASHDLLFIYMKPTQGYALKLSYGLGMEIFCGRKKVLPIDSSVNKYQMKVKFGFGAVEFHLTKAQTEKWRQPLLNAFEGKMSFFERTTKMTTPLRVEPSTCDVELKTNSTTSDSESLGVASLFKSPPGKLTTCPETSNILPINTASLIKGDLNDDYMAIKLFLAKLKGFDSSITVYPDSIASKDNDNFKNDECDSGVECDEESDKMHEKFRPIPPVRTSILENKLSHLAPITSKPLATSHLSIAEIKTIPISRKTDTSFDLPVYRLETEREKLSRREPQTRITEKIHYFEQLLENGARESPKSCATSLI</sequence>
<evidence type="ECO:0000313" key="3">
    <source>
        <dbReference type="WBParaSite" id="ACRNAN_scaffold33.g23594.t1"/>
    </source>
</evidence>
<dbReference type="PANTHER" id="PTHR36947">
    <property type="entry name" value="PROTEIN CBG04364"/>
    <property type="match status" value="1"/>
</dbReference>
<dbReference type="AlphaFoldDB" id="A0A914DQD2"/>
<proteinExistence type="predicted"/>
<dbReference type="PANTHER" id="PTHR36947:SF6">
    <property type="entry name" value="TLDC DOMAIN-CONTAINING PROTEIN"/>
    <property type="match status" value="1"/>
</dbReference>
<accession>A0A914DQD2</accession>